<accession>A0AA88AC13</accession>
<proteinExistence type="predicted"/>
<gene>
    <name evidence="2" type="ORF">TIFTF001_010299</name>
</gene>
<dbReference type="AlphaFoldDB" id="A0AA88AC13"/>
<comment type="caution">
    <text evidence="2">The sequence shown here is derived from an EMBL/GenBank/DDBJ whole genome shotgun (WGS) entry which is preliminary data.</text>
</comment>
<dbReference type="EMBL" id="BTGU01000012">
    <property type="protein sequence ID" value="GMN41086.1"/>
    <property type="molecule type" value="Genomic_DNA"/>
</dbReference>
<organism evidence="2 3">
    <name type="scientific">Ficus carica</name>
    <name type="common">Common fig</name>
    <dbReference type="NCBI Taxonomy" id="3494"/>
    <lineage>
        <taxon>Eukaryota</taxon>
        <taxon>Viridiplantae</taxon>
        <taxon>Streptophyta</taxon>
        <taxon>Embryophyta</taxon>
        <taxon>Tracheophyta</taxon>
        <taxon>Spermatophyta</taxon>
        <taxon>Magnoliopsida</taxon>
        <taxon>eudicotyledons</taxon>
        <taxon>Gunneridae</taxon>
        <taxon>Pentapetalae</taxon>
        <taxon>rosids</taxon>
        <taxon>fabids</taxon>
        <taxon>Rosales</taxon>
        <taxon>Moraceae</taxon>
        <taxon>Ficeae</taxon>
        <taxon>Ficus</taxon>
    </lineage>
</organism>
<keyword evidence="3" id="KW-1185">Reference proteome</keyword>
<sequence length="216" mass="24476">MANMDFQEPKHDSTNTPPPTLTTPLMPPTPLQLSGFLSGDTIQVQGDTGSLQFSVQLNINKTLFPEKIGPLHSLETVDYTPQKFSLEAPSDSSYLTPIASEQLMDDNCSRFEEESVIRREEYNVLTRLRSGAISPVSYFPRISLSCCEKMVKPRKKKNTSCREKVDVFERLFRRHSFPIRPCTSYAFFVMATWGDVKSSSFGETRHCKVQEAIHTV</sequence>
<evidence type="ECO:0000313" key="3">
    <source>
        <dbReference type="Proteomes" id="UP001187192"/>
    </source>
</evidence>
<evidence type="ECO:0000256" key="1">
    <source>
        <dbReference type="SAM" id="MobiDB-lite"/>
    </source>
</evidence>
<evidence type="ECO:0000313" key="2">
    <source>
        <dbReference type="EMBL" id="GMN41086.1"/>
    </source>
</evidence>
<name>A0AA88AC13_FICCA</name>
<dbReference type="Proteomes" id="UP001187192">
    <property type="component" value="Unassembled WGS sequence"/>
</dbReference>
<feature type="compositionally biased region" description="Pro residues" evidence="1">
    <location>
        <begin position="16"/>
        <end position="27"/>
    </location>
</feature>
<protein>
    <submittedName>
        <fullName evidence="2">Uncharacterized protein</fullName>
    </submittedName>
</protein>
<feature type="region of interest" description="Disordered" evidence="1">
    <location>
        <begin position="1"/>
        <end position="27"/>
    </location>
</feature>
<reference evidence="2" key="1">
    <citation type="submission" date="2023-07" db="EMBL/GenBank/DDBJ databases">
        <title>draft genome sequence of fig (Ficus carica).</title>
        <authorList>
            <person name="Takahashi T."/>
            <person name="Nishimura K."/>
        </authorList>
    </citation>
    <scope>NUCLEOTIDE SEQUENCE</scope>
</reference>